<dbReference type="AlphaFoldDB" id="A0AAD7F5R8"/>
<dbReference type="EMBL" id="JARIHO010000001">
    <property type="protein sequence ID" value="KAJ7367748.1"/>
    <property type="molecule type" value="Genomic_DNA"/>
</dbReference>
<reference evidence="3" key="1">
    <citation type="submission" date="2023-03" db="EMBL/GenBank/DDBJ databases">
        <title>Massive genome expansion in bonnet fungi (Mycena s.s.) driven by repeated elements and novel gene families across ecological guilds.</title>
        <authorList>
            <consortium name="Lawrence Berkeley National Laboratory"/>
            <person name="Harder C.B."/>
            <person name="Miyauchi S."/>
            <person name="Viragh M."/>
            <person name="Kuo A."/>
            <person name="Thoen E."/>
            <person name="Andreopoulos B."/>
            <person name="Lu D."/>
            <person name="Skrede I."/>
            <person name="Drula E."/>
            <person name="Henrissat B."/>
            <person name="Morin E."/>
            <person name="Kohler A."/>
            <person name="Barry K."/>
            <person name="LaButti K."/>
            <person name="Morin E."/>
            <person name="Salamov A."/>
            <person name="Lipzen A."/>
            <person name="Mereny Z."/>
            <person name="Hegedus B."/>
            <person name="Baldrian P."/>
            <person name="Stursova M."/>
            <person name="Weitz H."/>
            <person name="Taylor A."/>
            <person name="Grigoriev I.V."/>
            <person name="Nagy L.G."/>
            <person name="Martin F."/>
            <person name="Kauserud H."/>
        </authorList>
    </citation>
    <scope>NUCLEOTIDE SEQUENCE</scope>
    <source>
        <strain evidence="3">CBHHK002</strain>
    </source>
</reference>
<keyword evidence="2" id="KW-1133">Transmembrane helix</keyword>
<feature type="transmembrane region" description="Helical" evidence="2">
    <location>
        <begin position="215"/>
        <end position="235"/>
    </location>
</feature>
<feature type="region of interest" description="Disordered" evidence="1">
    <location>
        <begin position="276"/>
        <end position="300"/>
    </location>
</feature>
<feature type="transmembrane region" description="Helical" evidence="2">
    <location>
        <begin position="124"/>
        <end position="148"/>
    </location>
</feature>
<evidence type="ECO:0000313" key="3">
    <source>
        <dbReference type="EMBL" id="KAJ7367748.1"/>
    </source>
</evidence>
<evidence type="ECO:0000313" key="4">
    <source>
        <dbReference type="Proteomes" id="UP001218218"/>
    </source>
</evidence>
<name>A0AAD7F5R8_9AGAR</name>
<dbReference type="Proteomes" id="UP001218218">
    <property type="component" value="Unassembled WGS sequence"/>
</dbReference>
<keyword evidence="4" id="KW-1185">Reference proteome</keyword>
<keyword evidence="2" id="KW-0812">Transmembrane</keyword>
<accession>A0AAD7F5R8</accession>
<sequence length="300" mass="32980">MTTIVSNPHVDPRLINAFFGLQLGGELGMFIIVLTAIGSPHVKRNTTWYTFCFAWILSCISYTFIFLIGQQTSPSFGACVTQAAGIYSAPILTTFATVAFALDMLLGVRAATTTQILPSRRYSITLALLIVPFFIWLLMFVGFLSFGLNNPALVKMGPNGTYCDLDSFTPSKISGLIVVVGTVLILVIEGYIATRLFKNRNLLQDRRFVAMAIRVMIFSLLGALGLGIGFAYVLFSEQGPAFDLITALLPIGAVVIFGTHLDLLDVWIFWRRPRSDSRQNDDIKSTSSSIISVPTPRSWT</sequence>
<evidence type="ECO:0000256" key="1">
    <source>
        <dbReference type="SAM" id="MobiDB-lite"/>
    </source>
</evidence>
<comment type="caution">
    <text evidence="3">The sequence shown here is derived from an EMBL/GenBank/DDBJ whole genome shotgun (WGS) entry which is preliminary data.</text>
</comment>
<dbReference type="SUPFAM" id="SSF81321">
    <property type="entry name" value="Family A G protein-coupled receptor-like"/>
    <property type="match status" value="1"/>
</dbReference>
<feature type="transmembrane region" description="Helical" evidence="2">
    <location>
        <begin position="173"/>
        <end position="194"/>
    </location>
</feature>
<keyword evidence="2" id="KW-0472">Membrane</keyword>
<evidence type="ECO:0000256" key="2">
    <source>
        <dbReference type="SAM" id="Phobius"/>
    </source>
</evidence>
<feature type="compositionally biased region" description="Low complexity" evidence="1">
    <location>
        <begin position="285"/>
        <end position="300"/>
    </location>
</feature>
<protein>
    <submittedName>
        <fullName evidence="3">Uncharacterized protein</fullName>
    </submittedName>
</protein>
<feature type="transmembrane region" description="Helical" evidence="2">
    <location>
        <begin position="48"/>
        <end position="69"/>
    </location>
</feature>
<organism evidence="3 4">
    <name type="scientific">Mycena albidolilacea</name>
    <dbReference type="NCBI Taxonomy" id="1033008"/>
    <lineage>
        <taxon>Eukaryota</taxon>
        <taxon>Fungi</taxon>
        <taxon>Dikarya</taxon>
        <taxon>Basidiomycota</taxon>
        <taxon>Agaricomycotina</taxon>
        <taxon>Agaricomycetes</taxon>
        <taxon>Agaricomycetidae</taxon>
        <taxon>Agaricales</taxon>
        <taxon>Marasmiineae</taxon>
        <taxon>Mycenaceae</taxon>
        <taxon>Mycena</taxon>
    </lineage>
</organism>
<gene>
    <name evidence="3" type="ORF">DFH08DRAFT_4833</name>
</gene>
<feature type="transmembrane region" description="Helical" evidence="2">
    <location>
        <begin position="89"/>
        <end position="112"/>
    </location>
</feature>
<proteinExistence type="predicted"/>
<feature type="transmembrane region" description="Helical" evidence="2">
    <location>
        <begin position="247"/>
        <end position="270"/>
    </location>
</feature>
<feature type="transmembrane region" description="Helical" evidence="2">
    <location>
        <begin position="14"/>
        <end position="36"/>
    </location>
</feature>